<reference evidence="1" key="1">
    <citation type="submission" date="2007-03" db="EMBL/GenBank/DDBJ databases">
        <title>Annotation of Culex pipiens quinquefasciatus.</title>
        <authorList>
            <consortium name="The Broad Institute Genome Sequencing Platform"/>
            <person name="Atkinson P.W."/>
            <person name="Hemingway J."/>
            <person name="Christensen B.M."/>
            <person name="Higgs S."/>
            <person name="Kodira C."/>
            <person name="Hannick L."/>
            <person name="Megy K."/>
            <person name="O'Leary S."/>
            <person name="Pearson M."/>
            <person name="Haas B.J."/>
            <person name="Mauceli E."/>
            <person name="Wortman J.R."/>
            <person name="Lee N.H."/>
            <person name="Guigo R."/>
            <person name="Stanke M."/>
            <person name="Alvarado L."/>
            <person name="Amedeo P."/>
            <person name="Antoine C.H."/>
            <person name="Arensburger P."/>
            <person name="Bidwell S.L."/>
            <person name="Crawford M."/>
            <person name="Camaro F."/>
            <person name="Devon K."/>
            <person name="Engels R."/>
            <person name="Hammond M."/>
            <person name="Howarth C."/>
            <person name="Koehrsen M."/>
            <person name="Lawson D."/>
            <person name="Montgomery P."/>
            <person name="Nene V."/>
            <person name="Nusbaum C."/>
            <person name="Puiu D."/>
            <person name="Romero-Severson J."/>
            <person name="Severson D.W."/>
            <person name="Shumway M."/>
            <person name="Sisk P."/>
            <person name="Stolte C."/>
            <person name="Zeng Q."/>
            <person name="Eisenstadt E."/>
            <person name="Fraser-Liggett C."/>
            <person name="Strausberg R."/>
            <person name="Galagan J."/>
            <person name="Birren B."/>
            <person name="Collins F.H."/>
        </authorList>
    </citation>
    <scope>NUCLEOTIDE SEQUENCE [LARGE SCALE GENOMIC DNA]</scope>
    <source>
        <strain evidence="1">JHB</strain>
    </source>
</reference>
<dbReference type="VEuPathDB" id="VectorBase:CPIJ006263"/>
<protein>
    <submittedName>
        <fullName evidence="1 2">Uncharacterized protein</fullName>
    </submittedName>
</protein>
<organism>
    <name type="scientific">Culex quinquefasciatus</name>
    <name type="common">Southern house mosquito</name>
    <name type="synonym">Culex pungens</name>
    <dbReference type="NCBI Taxonomy" id="7176"/>
    <lineage>
        <taxon>Eukaryota</taxon>
        <taxon>Metazoa</taxon>
        <taxon>Ecdysozoa</taxon>
        <taxon>Arthropoda</taxon>
        <taxon>Hexapoda</taxon>
        <taxon>Insecta</taxon>
        <taxon>Pterygota</taxon>
        <taxon>Neoptera</taxon>
        <taxon>Endopterygota</taxon>
        <taxon>Diptera</taxon>
        <taxon>Nematocera</taxon>
        <taxon>Culicoidea</taxon>
        <taxon>Culicidae</taxon>
        <taxon>Culicinae</taxon>
        <taxon>Culicini</taxon>
        <taxon>Culex</taxon>
        <taxon>Culex</taxon>
    </lineage>
</organism>
<name>B0WG30_CULQU</name>
<reference evidence="2" key="2">
    <citation type="submission" date="2020-05" db="UniProtKB">
        <authorList>
            <consortium name="EnsemblMetazoa"/>
        </authorList>
    </citation>
    <scope>IDENTIFICATION</scope>
    <source>
        <strain evidence="2">JHB</strain>
    </source>
</reference>
<dbReference type="AlphaFoldDB" id="B0WG30"/>
<evidence type="ECO:0000313" key="3">
    <source>
        <dbReference type="Proteomes" id="UP000002320"/>
    </source>
</evidence>
<dbReference type="HOGENOM" id="CLU_2294372_0_0_1"/>
<proteinExistence type="predicted"/>
<dbReference type="Proteomes" id="UP000002320">
    <property type="component" value="Unassembled WGS sequence"/>
</dbReference>
<dbReference type="KEGG" id="cqu:CpipJ_CPIJ006263"/>
<gene>
    <name evidence="2" type="primary">6037786</name>
    <name evidence="1" type="ORF">CpipJ_CPIJ006263</name>
</gene>
<keyword evidence="3" id="KW-1185">Reference proteome</keyword>
<dbReference type="OrthoDB" id="7760841at2759"/>
<dbReference type="EnsemblMetazoa" id="CPIJ006263-RA">
    <property type="protein sequence ID" value="CPIJ006263-PA"/>
    <property type="gene ID" value="CPIJ006263"/>
</dbReference>
<accession>B0WG30</accession>
<dbReference type="EMBL" id="DS231922">
    <property type="protein sequence ID" value="EDS26671.1"/>
    <property type="molecule type" value="Genomic_DNA"/>
</dbReference>
<evidence type="ECO:0000313" key="2">
    <source>
        <dbReference type="EnsemblMetazoa" id="CPIJ006263-PA"/>
    </source>
</evidence>
<sequence>MRQADFKCGALFSTDQASSSAMPTTWTSRQNVRGVAKTKYLLARGTESLNSRIGPSVTIDGDQFEVVDEFVYLGSLVTLDNKCSREIRRRIITGSRAYYSP</sequence>
<dbReference type="VEuPathDB" id="VectorBase:CQUJHB017755"/>
<dbReference type="InParanoid" id="B0WG30"/>
<evidence type="ECO:0000313" key="1">
    <source>
        <dbReference type="EMBL" id="EDS26671.1"/>
    </source>
</evidence>